<gene>
    <name evidence="2" type="ORF">G2W53_037882</name>
</gene>
<dbReference type="EMBL" id="JAAIUW010000012">
    <property type="protein sequence ID" value="KAF7805721.1"/>
    <property type="molecule type" value="Genomic_DNA"/>
</dbReference>
<sequence length="170" mass="18545">MMAFAQFVTLLLVFALAETRLEVASASQILKAKVSCFDCTTHNYDLSEMKVSVKCENVKKLAVASTEEDGSFKVELPTKSDIPKCVAQVIGGAKQVYGSRKHKVSLIVKAKEGNTYTTSTPLGFLTSCPKHTNCIDQFGSSKTIDFPLPPQWGLAPSSYYIPFFPIIGIP</sequence>
<evidence type="ECO:0000313" key="3">
    <source>
        <dbReference type="Proteomes" id="UP000634136"/>
    </source>
</evidence>
<accession>A0A834SLW1</accession>
<name>A0A834SLW1_9FABA</name>
<dbReference type="Proteomes" id="UP000634136">
    <property type="component" value="Unassembled WGS sequence"/>
</dbReference>
<protein>
    <submittedName>
        <fullName evidence="2">Uncharacterized protein</fullName>
    </submittedName>
</protein>
<dbReference type="OrthoDB" id="1104395at2759"/>
<proteinExistence type="predicted"/>
<keyword evidence="3" id="KW-1185">Reference proteome</keyword>
<evidence type="ECO:0000313" key="2">
    <source>
        <dbReference type="EMBL" id="KAF7805721.1"/>
    </source>
</evidence>
<feature type="chain" id="PRO_5032565585" evidence="1">
    <location>
        <begin position="27"/>
        <end position="170"/>
    </location>
</feature>
<evidence type="ECO:0000256" key="1">
    <source>
        <dbReference type="SAM" id="SignalP"/>
    </source>
</evidence>
<organism evidence="2 3">
    <name type="scientific">Senna tora</name>
    <dbReference type="NCBI Taxonomy" id="362788"/>
    <lineage>
        <taxon>Eukaryota</taxon>
        <taxon>Viridiplantae</taxon>
        <taxon>Streptophyta</taxon>
        <taxon>Embryophyta</taxon>
        <taxon>Tracheophyta</taxon>
        <taxon>Spermatophyta</taxon>
        <taxon>Magnoliopsida</taxon>
        <taxon>eudicotyledons</taxon>
        <taxon>Gunneridae</taxon>
        <taxon>Pentapetalae</taxon>
        <taxon>rosids</taxon>
        <taxon>fabids</taxon>
        <taxon>Fabales</taxon>
        <taxon>Fabaceae</taxon>
        <taxon>Caesalpinioideae</taxon>
        <taxon>Cassia clade</taxon>
        <taxon>Senna</taxon>
    </lineage>
</organism>
<feature type="signal peptide" evidence="1">
    <location>
        <begin position="1"/>
        <end position="26"/>
    </location>
</feature>
<dbReference type="AlphaFoldDB" id="A0A834SLW1"/>
<comment type="caution">
    <text evidence="2">The sequence shown here is derived from an EMBL/GenBank/DDBJ whole genome shotgun (WGS) entry which is preliminary data.</text>
</comment>
<reference evidence="2" key="1">
    <citation type="submission" date="2020-09" db="EMBL/GenBank/DDBJ databases">
        <title>Genome-Enabled Discovery of Anthraquinone Biosynthesis in Senna tora.</title>
        <authorList>
            <person name="Kang S.-H."/>
            <person name="Pandey R.P."/>
            <person name="Lee C.-M."/>
            <person name="Sim J.-S."/>
            <person name="Jeong J.-T."/>
            <person name="Choi B.-S."/>
            <person name="Jung M."/>
            <person name="Ginzburg D."/>
            <person name="Zhao K."/>
            <person name="Won S.Y."/>
            <person name="Oh T.-J."/>
            <person name="Yu Y."/>
            <person name="Kim N.-H."/>
            <person name="Lee O.R."/>
            <person name="Lee T.-H."/>
            <person name="Bashyal P."/>
            <person name="Kim T.-S."/>
            <person name="Lee W.-H."/>
            <person name="Kawkins C."/>
            <person name="Kim C.-K."/>
            <person name="Kim J.S."/>
            <person name="Ahn B.O."/>
            <person name="Rhee S.Y."/>
            <person name="Sohng J.K."/>
        </authorList>
    </citation>
    <scope>NUCLEOTIDE SEQUENCE</scope>
    <source>
        <tissue evidence="2">Leaf</tissue>
    </source>
</reference>
<keyword evidence="1" id="KW-0732">Signal</keyword>